<dbReference type="Pfam" id="PF07009">
    <property type="entry name" value="NusG_II"/>
    <property type="match status" value="1"/>
</dbReference>
<name>A0ABV6YQ25_UNCEI</name>
<evidence type="ECO:0000313" key="2">
    <source>
        <dbReference type="Proteomes" id="UP001594288"/>
    </source>
</evidence>
<dbReference type="EMBL" id="JBHPEI010000073">
    <property type="protein sequence ID" value="MFC1800143.1"/>
    <property type="molecule type" value="Genomic_DNA"/>
</dbReference>
<dbReference type="Proteomes" id="UP001594288">
    <property type="component" value="Unassembled WGS sequence"/>
</dbReference>
<comment type="caution">
    <text evidence="1">The sequence shown here is derived from an EMBL/GenBank/DDBJ whole genome shotgun (WGS) entry which is preliminary data.</text>
</comment>
<accession>A0ABV6YQ25</accession>
<evidence type="ECO:0000313" key="1">
    <source>
        <dbReference type="EMBL" id="MFC1800143.1"/>
    </source>
</evidence>
<organism evidence="1 2">
    <name type="scientific">Eiseniibacteriota bacterium</name>
    <dbReference type="NCBI Taxonomy" id="2212470"/>
    <lineage>
        <taxon>Bacteria</taxon>
        <taxon>Candidatus Eiseniibacteriota</taxon>
    </lineage>
</organism>
<dbReference type="Gene3D" id="2.60.320.10">
    <property type="entry name" value="N-utilization substance G protein NusG, insert domain"/>
    <property type="match status" value="1"/>
</dbReference>
<protein>
    <submittedName>
        <fullName evidence="1">NusG domain II-containing protein</fullName>
    </submittedName>
</protein>
<keyword evidence="2" id="KW-1185">Reference proteome</keyword>
<dbReference type="InterPro" id="IPR038690">
    <property type="entry name" value="NusG_2_sf"/>
</dbReference>
<sequence length="122" mass="12378">MLSKITLADLVVIGILAGLGILLLGSAGSGGAGGRLLTVKSLGGETLVHDLREDAELKIEGVLGTTVIVVEGNRAAFASSPCKHKLCVGKGRIGRAGEWALCLPNGVIAEISGEDDYDGITP</sequence>
<proteinExistence type="predicted"/>
<reference evidence="1 2" key="1">
    <citation type="submission" date="2024-09" db="EMBL/GenBank/DDBJ databases">
        <authorList>
            <person name="D'Angelo T."/>
        </authorList>
    </citation>
    <scope>NUCLEOTIDE SEQUENCE [LARGE SCALE GENOMIC DNA]</scope>
    <source>
        <strain evidence="1">SAG AM-311-F02</strain>
    </source>
</reference>
<gene>
    <name evidence="1" type="ORF">ACFL2Z_04445</name>
</gene>